<gene>
    <name evidence="3" type="ORF">FYJ29_07020</name>
</gene>
<proteinExistence type="predicted"/>
<dbReference type="PANTHER" id="PTHR30189">
    <property type="entry name" value="LPS-ASSEMBLY PROTEIN"/>
    <property type="match status" value="1"/>
</dbReference>
<sequence length="910" mass="102941">MASIAVLCFGQAAAQHQAQAQSRGQASALHDQGGIAAAVDSIAGVKPADKKTSVPADTARFKKIKVDLDHAVDFSAKDSIVMYGQNNAHMFGSSTVNYGDVQLTAQQLNMDMDKHEIYAVGVPDTTGELQGNPVFKDNSGEYESREMTYNYKTQKGLIKNIVTEQGEGYLTGGITKKMDNGDYYMQNGKYTTCDNHDHPHFYFQLTKAKVRPKKDVVTGPAYMVLEDLPLPLAVPFGFFPFSEKYHSGILVPTFGEDYNRGFYFRNGGYYFAINDYVDLALTGEIYTRGSWGLTAQSNYSKRYKYHGSFNASYLTTVTGDKGEDDYSKMHNFSLTWTHSQDSKANPNMTFSASVNFATSGYSRNNLDSYYNSSFTENTKSSTVNWTYKIPDSKWSVSATASIAQRSADSTLSVSFPNFTVTLSQTAPFKRKHAVGNERWYEKIKLSYTGRFQNSLTAKENEFFHKSLVKDWRNAVSHSIPVSATFNVFKYFNLTPSITMNDRMYTSKIRQQWDPNASAVVRDTSYNFYNVFDFNMSLGLSTKIYGFFKPLKFLGDKVQMIRHVITPTITFSASPDFSTRFWGYYGHYSYTDASGSERTVKYPYFSNGLYGYPGSGKTGMVSFNFANNLEMKVKSDQDSTGFKKVSLIENLTLSQSYNFAADSLRWSNLSTSILLRLTKGFNLNLSATWDVYKYALNEAGTPVRVNKLRLLHGGGWGRLASTGTSFSYTLNNSTFKKLFGRGKKDDDDNKKKQQEDEHKDFSRGSEDDGKPDDPRKEQDNTIALRPDGYMQWDCPWSLTFNYSLTYGYGSFNYKKLEYNGRWTQNLSMNGNIKPTKNWNFSFSASYNFDQHKIAYMNCSVTREMHCFTMSASFVPVGPYKSYSFHIAVKSSILSDVKYDKHSSYSNGVQWY</sequence>
<dbReference type="GO" id="GO:1990351">
    <property type="term" value="C:transporter complex"/>
    <property type="evidence" value="ECO:0007669"/>
    <property type="project" value="TreeGrafter"/>
</dbReference>
<organism evidence="3 4">
    <name type="scientific">Sodaliphilus pleomorphus</name>
    <dbReference type="NCBI Taxonomy" id="2606626"/>
    <lineage>
        <taxon>Bacteria</taxon>
        <taxon>Pseudomonadati</taxon>
        <taxon>Bacteroidota</taxon>
        <taxon>Bacteroidia</taxon>
        <taxon>Bacteroidales</taxon>
        <taxon>Muribaculaceae</taxon>
        <taxon>Sodaliphilus</taxon>
    </lineage>
</organism>
<feature type="region of interest" description="Disordered" evidence="1">
    <location>
        <begin position="740"/>
        <end position="781"/>
    </location>
</feature>
<dbReference type="InterPro" id="IPR045659">
    <property type="entry name" value="LptD_2"/>
</dbReference>
<dbReference type="PANTHER" id="PTHR30189:SF1">
    <property type="entry name" value="LPS-ASSEMBLY PROTEIN LPTD"/>
    <property type="match status" value="1"/>
</dbReference>
<evidence type="ECO:0000313" key="4">
    <source>
        <dbReference type="Proteomes" id="UP000483362"/>
    </source>
</evidence>
<dbReference type="RefSeq" id="WP_154328653.1">
    <property type="nucleotide sequence ID" value="NZ_CP045696.1"/>
</dbReference>
<name>A0A6L5XD56_9BACT</name>
<reference evidence="3 4" key="1">
    <citation type="submission" date="2019-08" db="EMBL/GenBank/DDBJ databases">
        <title>In-depth cultivation of the pig gut microbiome towards novel bacterial diversity and tailored functional studies.</title>
        <authorList>
            <person name="Wylensek D."/>
            <person name="Hitch T.C.A."/>
            <person name="Clavel T."/>
        </authorList>
    </citation>
    <scope>NUCLEOTIDE SEQUENCE [LARGE SCALE GENOMIC DNA]</scope>
    <source>
        <strain evidence="3 4">Oil-RF-744-WCA-WT-10</strain>
    </source>
</reference>
<feature type="domain" description="LPS-assembly protein LptD central" evidence="2">
    <location>
        <begin position="216"/>
        <end position="691"/>
    </location>
</feature>
<evidence type="ECO:0000259" key="2">
    <source>
        <dbReference type="Pfam" id="PF19838"/>
    </source>
</evidence>
<dbReference type="GO" id="GO:0009279">
    <property type="term" value="C:cell outer membrane"/>
    <property type="evidence" value="ECO:0007669"/>
    <property type="project" value="TreeGrafter"/>
</dbReference>
<accession>A0A6L5XD56</accession>
<dbReference type="Pfam" id="PF19838">
    <property type="entry name" value="LptD_2"/>
    <property type="match status" value="1"/>
</dbReference>
<evidence type="ECO:0000256" key="1">
    <source>
        <dbReference type="SAM" id="MobiDB-lite"/>
    </source>
</evidence>
<dbReference type="InterPro" id="IPR050218">
    <property type="entry name" value="LptD"/>
</dbReference>
<dbReference type="AlphaFoldDB" id="A0A6L5XD56"/>
<feature type="compositionally biased region" description="Basic and acidic residues" evidence="1">
    <location>
        <begin position="741"/>
        <end position="778"/>
    </location>
</feature>
<dbReference type="EMBL" id="VULT01000009">
    <property type="protein sequence ID" value="MSS17505.1"/>
    <property type="molecule type" value="Genomic_DNA"/>
</dbReference>
<evidence type="ECO:0000313" key="3">
    <source>
        <dbReference type="EMBL" id="MSS17505.1"/>
    </source>
</evidence>
<protein>
    <submittedName>
        <fullName evidence="3">LPS-assembly protein LptD</fullName>
    </submittedName>
</protein>
<dbReference type="Proteomes" id="UP000483362">
    <property type="component" value="Unassembled WGS sequence"/>
</dbReference>
<keyword evidence="4" id="KW-1185">Reference proteome</keyword>
<comment type="caution">
    <text evidence="3">The sequence shown here is derived from an EMBL/GenBank/DDBJ whole genome shotgun (WGS) entry which is preliminary data.</text>
</comment>